<keyword evidence="1" id="KW-0732">Signal</keyword>
<accession>A0A6V7HJL0</accession>
<feature type="signal peptide" evidence="1">
    <location>
        <begin position="1"/>
        <end position="18"/>
    </location>
</feature>
<proteinExistence type="predicted"/>
<feature type="chain" id="PRO_5027868285" evidence="1">
    <location>
        <begin position="19"/>
        <end position="86"/>
    </location>
</feature>
<reference evidence="2" key="1">
    <citation type="submission" date="2020-07" db="EMBL/GenBank/DDBJ databases">
        <authorList>
            <person name="Nazaruddin N."/>
        </authorList>
    </citation>
    <scope>NUCLEOTIDE SEQUENCE</scope>
</reference>
<name>A0A6V7HJL0_9HYME</name>
<organism evidence="2 3">
    <name type="scientific">Heterotrigona itama</name>
    <dbReference type="NCBI Taxonomy" id="395501"/>
    <lineage>
        <taxon>Eukaryota</taxon>
        <taxon>Metazoa</taxon>
        <taxon>Ecdysozoa</taxon>
        <taxon>Arthropoda</taxon>
        <taxon>Hexapoda</taxon>
        <taxon>Insecta</taxon>
        <taxon>Pterygota</taxon>
        <taxon>Neoptera</taxon>
        <taxon>Endopterygota</taxon>
        <taxon>Hymenoptera</taxon>
        <taxon>Apocrita</taxon>
        <taxon>Aculeata</taxon>
        <taxon>Apoidea</taxon>
        <taxon>Anthophila</taxon>
        <taxon>Apidae</taxon>
        <taxon>Heterotrigona</taxon>
    </lineage>
</organism>
<gene>
    <name evidence="2" type="ORF">MHI_LOCUS966263</name>
</gene>
<evidence type="ECO:0000313" key="2">
    <source>
        <dbReference type="EMBL" id="CAD1480817.1"/>
    </source>
</evidence>
<comment type="caution">
    <text evidence="2">The sequence shown here is derived from an EMBL/GenBank/DDBJ whole genome shotgun (WGS) entry which is preliminary data.</text>
</comment>
<dbReference type="OrthoDB" id="10405938at2759"/>
<evidence type="ECO:0000313" key="3">
    <source>
        <dbReference type="Proteomes" id="UP000752696"/>
    </source>
</evidence>
<sequence length="86" mass="9404">MLPKILVILLSVVQTILAMDDQAMCPKNRSLFEIPGDAVLSVFLNINHGPYCNVTSNTGLEEAFTASYVVHLLNKYEPISGLLLGK</sequence>
<protein>
    <submittedName>
        <fullName evidence="2">Uncharacterized protein</fullName>
    </submittedName>
</protein>
<dbReference type="AlphaFoldDB" id="A0A6V7HJL0"/>
<dbReference type="Proteomes" id="UP000752696">
    <property type="component" value="Unassembled WGS sequence"/>
</dbReference>
<dbReference type="EMBL" id="CAJDYZ010012835">
    <property type="protein sequence ID" value="CAD1480817.1"/>
    <property type="molecule type" value="Genomic_DNA"/>
</dbReference>
<keyword evidence="3" id="KW-1185">Reference proteome</keyword>
<evidence type="ECO:0000256" key="1">
    <source>
        <dbReference type="SAM" id="SignalP"/>
    </source>
</evidence>